<protein>
    <recommendedName>
        <fullName evidence="8">Prolyl 4-hydroxylase alpha subunit domain-containing protein</fullName>
    </recommendedName>
</protein>
<keyword evidence="5" id="KW-0408">Iron</keyword>
<evidence type="ECO:0000256" key="1">
    <source>
        <dbReference type="ARBA" id="ARBA00001961"/>
    </source>
</evidence>
<keyword evidence="10" id="KW-1185">Reference proteome</keyword>
<dbReference type="SMART" id="SM00702">
    <property type="entry name" value="P4Hc"/>
    <property type="match status" value="1"/>
</dbReference>
<organism evidence="9 10">
    <name type="scientific">Aphanomyces euteiches</name>
    <dbReference type="NCBI Taxonomy" id="100861"/>
    <lineage>
        <taxon>Eukaryota</taxon>
        <taxon>Sar</taxon>
        <taxon>Stramenopiles</taxon>
        <taxon>Oomycota</taxon>
        <taxon>Saprolegniomycetes</taxon>
        <taxon>Saprolegniales</taxon>
        <taxon>Verrucalvaceae</taxon>
        <taxon>Aphanomyces</taxon>
    </lineage>
</organism>
<dbReference type="Proteomes" id="UP000481153">
    <property type="component" value="Unassembled WGS sequence"/>
</dbReference>
<dbReference type="InterPro" id="IPR006620">
    <property type="entry name" value="Pro_4_hyd_alph"/>
</dbReference>
<evidence type="ECO:0000313" key="9">
    <source>
        <dbReference type="EMBL" id="KAF0741072.1"/>
    </source>
</evidence>
<dbReference type="GO" id="GO:0005783">
    <property type="term" value="C:endoplasmic reticulum"/>
    <property type="evidence" value="ECO:0007669"/>
    <property type="project" value="TreeGrafter"/>
</dbReference>
<keyword evidence="2" id="KW-0479">Metal-binding</keyword>
<dbReference type="VEuPathDB" id="FungiDB:AeMF1_005635"/>
<feature type="transmembrane region" description="Helical" evidence="7">
    <location>
        <begin position="93"/>
        <end position="111"/>
    </location>
</feature>
<comment type="cofactor">
    <cofactor evidence="1">
        <name>L-ascorbate</name>
        <dbReference type="ChEBI" id="CHEBI:38290"/>
    </cofactor>
</comment>
<evidence type="ECO:0000259" key="8">
    <source>
        <dbReference type="SMART" id="SM00702"/>
    </source>
</evidence>
<keyword evidence="7" id="KW-1133">Transmembrane helix</keyword>
<dbReference type="GO" id="GO:0031418">
    <property type="term" value="F:L-ascorbic acid binding"/>
    <property type="evidence" value="ECO:0007669"/>
    <property type="project" value="InterPro"/>
</dbReference>
<dbReference type="GO" id="GO:0004656">
    <property type="term" value="F:procollagen-proline 4-dioxygenase activity"/>
    <property type="evidence" value="ECO:0007669"/>
    <property type="project" value="TreeGrafter"/>
</dbReference>
<dbReference type="InterPro" id="IPR045054">
    <property type="entry name" value="P4HA-like"/>
</dbReference>
<keyword evidence="7" id="KW-0812">Transmembrane</keyword>
<evidence type="ECO:0000256" key="3">
    <source>
        <dbReference type="ARBA" id="ARBA00022964"/>
    </source>
</evidence>
<dbReference type="EMBL" id="VJMJ01000041">
    <property type="protein sequence ID" value="KAF0741072.1"/>
    <property type="molecule type" value="Genomic_DNA"/>
</dbReference>
<comment type="caution">
    <text evidence="9">The sequence shown here is derived from an EMBL/GenBank/DDBJ whole genome shotgun (WGS) entry which is preliminary data.</text>
</comment>
<evidence type="ECO:0000313" key="10">
    <source>
        <dbReference type="Proteomes" id="UP000481153"/>
    </source>
</evidence>
<keyword evidence="3" id="KW-0223">Dioxygenase</keyword>
<name>A0A6G0XL59_9STRA</name>
<proteinExistence type="predicted"/>
<dbReference type="PANTHER" id="PTHR10869:SF226">
    <property type="entry name" value="PROLYL 4-HYDROXYLASE ALPHA SUBUNIT DOMAIN-CONTAINING PROTEIN"/>
    <property type="match status" value="1"/>
</dbReference>
<feature type="domain" description="Prolyl 4-hydroxylase alpha subunit" evidence="8">
    <location>
        <begin position="558"/>
        <end position="738"/>
    </location>
</feature>
<accession>A0A6G0XL59</accession>
<gene>
    <name evidence="9" type="ORF">Ae201684_003644</name>
</gene>
<dbReference type="PANTHER" id="PTHR10869">
    <property type="entry name" value="PROLYL 4-HYDROXYLASE ALPHA SUBUNIT"/>
    <property type="match status" value="1"/>
</dbReference>
<keyword evidence="4" id="KW-0560">Oxidoreductase</keyword>
<dbReference type="GO" id="GO:0005506">
    <property type="term" value="F:iron ion binding"/>
    <property type="evidence" value="ECO:0007669"/>
    <property type="project" value="InterPro"/>
</dbReference>
<evidence type="ECO:0000256" key="2">
    <source>
        <dbReference type="ARBA" id="ARBA00022723"/>
    </source>
</evidence>
<reference evidence="9 10" key="1">
    <citation type="submission" date="2019-07" db="EMBL/GenBank/DDBJ databases">
        <title>Genomics analysis of Aphanomyces spp. identifies a new class of oomycete effector associated with host adaptation.</title>
        <authorList>
            <person name="Gaulin E."/>
        </authorList>
    </citation>
    <scope>NUCLEOTIDE SEQUENCE [LARGE SCALE GENOMIC DNA]</scope>
    <source>
        <strain evidence="9 10">ATCC 201684</strain>
    </source>
</reference>
<sequence length="753" mass="85640">MRRKVQYLSRVPMSAAEEKAAAAAAAAAAKKSPKDKKVTKDAKEKSKSKDDAPQPEKESSDDDGKSKPENDPVKLSYKLQQRTELSKKVQRNFSVRMILLPVLAAVAVGFYKVKYEGLRLSTFSQRSLFATPLANSSIPLEMFDFAGNKYASDIVKINTRKLLTPDPSCAVPKILDTELAHVETALNHANTLRDENKVLLMLNAHNEGLYLEWTKETDCLHTLAETAAAALGADPDYFPNGLRLYNSMGLPITTAEELDVERLAYILIDFQIWVWPGIRVGYTRVVDNVQMKTISLSPLVFDCEGFFNLDEANAIIEHGSNRLSRSPVDSKDAVDGYHSDRTSHTAFLDDSEFTRSFRRRTASLARLPSPSFAERLQLVRYEAGQFFRKHEDYFESKDFLGKKNAALDDYKKWAHWAAVKINSLEDKSKLPEAFLPSGNLFPNVEDTVEWQLGWLNVFLEECKATNFFEDKADVEWGNWIIENTESRAQGIVEILLESKGYMLPYMIKAWEKKANLPELRYAFPKLPVSGVSHYFRWIRWAKERIEDLGDIVPENVRPDGIDYPSYRTTFQTKLAQFILEDYPVEKLAAKWGQQWADWLVENRYSNDVIIDGARQFMPIFETAVESWTKRAGPKLFQYTMPKHMQHFEPNRFVTLFFYLNDVDEGGETVFPYSKERLVTNIQREGMDECSQGLAVPPTKLHMSLFYGQTWDNKLDPKSLHGGCPPAQGVKFGANSFTWNADADEGSQAWGFGG</sequence>
<evidence type="ECO:0000256" key="4">
    <source>
        <dbReference type="ARBA" id="ARBA00023002"/>
    </source>
</evidence>
<keyword evidence="7" id="KW-0472">Membrane</keyword>
<dbReference type="AlphaFoldDB" id="A0A6G0XL59"/>
<evidence type="ECO:0000256" key="6">
    <source>
        <dbReference type="SAM" id="MobiDB-lite"/>
    </source>
</evidence>
<evidence type="ECO:0000256" key="7">
    <source>
        <dbReference type="SAM" id="Phobius"/>
    </source>
</evidence>
<feature type="compositionally biased region" description="Basic and acidic residues" evidence="6">
    <location>
        <begin position="35"/>
        <end position="72"/>
    </location>
</feature>
<dbReference type="Gene3D" id="2.60.120.620">
    <property type="entry name" value="q2cbj1_9rhob like domain"/>
    <property type="match status" value="2"/>
</dbReference>
<evidence type="ECO:0000256" key="5">
    <source>
        <dbReference type="ARBA" id="ARBA00023004"/>
    </source>
</evidence>
<feature type="region of interest" description="Disordered" evidence="6">
    <location>
        <begin position="25"/>
        <end position="79"/>
    </location>
</feature>